<keyword evidence="2" id="KW-0472">Membrane</keyword>
<protein>
    <submittedName>
        <fullName evidence="3">Pentapeptide repeat-containing protein</fullName>
    </submittedName>
</protein>
<feature type="region of interest" description="Disordered" evidence="1">
    <location>
        <begin position="435"/>
        <end position="456"/>
    </location>
</feature>
<dbReference type="OrthoDB" id="8440251at2"/>
<organism evidence="3 4">
    <name type="scientific">Saccharopolyspora aridisoli</name>
    <dbReference type="NCBI Taxonomy" id="2530385"/>
    <lineage>
        <taxon>Bacteria</taxon>
        <taxon>Bacillati</taxon>
        <taxon>Actinomycetota</taxon>
        <taxon>Actinomycetes</taxon>
        <taxon>Pseudonocardiales</taxon>
        <taxon>Pseudonocardiaceae</taxon>
        <taxon>Saccharopolyspora</taxon>
    </lineage>
</organism>
<dbReference type="Proteomes" id="UP000294744">
    <property type="component" value="Unassembled WGS sequence"/>
</dbReference>
<evidence type="ECO:0000313" key="3">
    <source>
        <dbReference type="EMBL" id="TDC94031.1"/>
    </source>
</evidence>
<dbReference type="SUPFAM" id="SSF141571">
    <property type="entry name" value="Pentapeptide repeat-like"/>
    <property type="match status" value="1"/>
</dbReference>
<evidence type="ECO:0000256" key="1">
    <source>
        <dbReference type="SAM" id="MobiDB-lite"/>
    </source>
</evidence>
<dbReference type="Pfam" id="PF00805">
    <property type="entry name" value="Pentapeptide"/>
    <property type="match status" value="1"/>
</dbReference>
<dbReference type="Gene3D" id="2.160.20.80">
    <property type="entry name" value="E3 ubiquitin-protein ligase SopA"/>
    <property type="match status" value="1"/>
</dbReference>
<keyword evidence="2" id="KW-0812">Transmembrane</keyword>
<evidence type="ECO:0000256" key="2">
    <source>
        <dbReference type="SAM" id="Phobius"/>
    </source>
</evidence>
<gene>
    <name evidence="3" type="ORF">E1161_08440</name>
</gene>
<feature type="transmembrane region" description="Helical" evidence="2">
    <location>
        <begin position="21"/>
        <end position="42"/>
    </location>
</feature>
<keyword evidence="4" id="KW-1185">Reference proteome</keyword>
<accession>A0A4R4UPU9</accession>
<proteinExistence type="predicted"/>
<keyword evidence="2" id="KW-1133">Transmembrane helix</keyword>
<comment type="caution">
    <text evidence="3">The sequence shown here is derived from an EMBL/GenBank/DDBJ whole genome shotgun (WGS) entry which is preliminary data.</text>
</comment>
<name>A0A4R4UPU9_9PSEU</name>
<reference evidence="3 4" key="1">
    <citation type="submission" date="2019-03" db="EMBL/GenBank/DDBJ databases">
        <title>Draft genome sequences of novel Actinobacteria.</title>
        <authorList>
            <person name="Sahin N."/>
            <person name="Ay H."/>
            <person name="Saygin H."/>
        </authorList>
    </citation>
    <scope>NUCLEOTIDE SEQUENCE [LARGE SCALE GENOMIC DNA]</scope>
    <source>
        <strain evidence="3 4">16K404</strain>
    </source>
</reference>
<dbReference type="RefSeq" id="WP_132621345.1">
    <property type="nucleotide sequence ID" value="NZ_SMKV01000008.1"/>
</dbReference>
<evidence type="ECO:0000313" key="4">
    <source>
        <dbReference type="Proteomes" id="UP000294744"/>
    </source>
</evidence>
<dbReference type="EMBL" id="SMKV01000008">
    <property type="protein sequence ID" value="TDC94031.1"/>
    <property type="molecule type" value="Genomic_DNA"/>
</dbReference>
<dbReference type="AlphaFoldDB" id="A0A4R4UPU9"/>
<sequence length="456" mass="50898">MSEREDVKRSGMKPMTRRSEAAVVAGAVALTSGILAAAIIWIRASVDPGMLRVQLEAVRTALTFGASAGGGIALWLAVRRQRSTELDLAQKEESAEDQRYDATERRITEIYTKASEQLGAENFTMRMAGIHALERLAKDYPAMRQTVTDLLCSYIRMAPPRAHVQLPENSTKSMAISSRNQVAGMARKVAGWSGGLSREHEAEALRMVQRVLLRHLAPKKAQPYPVPGFTAEDDPSFWGEIDIDLSGAVLKDFDFEGCRVANADFRGTTFARGHSFEFAEFSGKVDFTGARFKGDAQFFKAKAARADFSLASFEDDARFDEFDAESGSVNFDSTIFDGLSWFEDARFGYVSFRDARFSRESWWHRANFAESADFYRTDFSIKARFEGCHFSGRGQISMTSDVPTLSGVTVGKFDRRRHSWPESVKVEENGDGTAVLKQDYYRNPNSEQEDGQPHKP</sequence>
<dbReference type="InterPro" id="IPR001646">
    <property type="entry name" value="5peptide_repeat"/>
</dbReference>